<evidence type="ECO:0000313" key="2">
    <source>
        <dbReference type="Proteomes" id="UP001168694"/>
    </source>
</evidence>
<accession>A0ABT8E596</accession>
<reference evidence="1" key="1">
    <citation type="submission" date="2023-06" db="EMBL/GenBank/DDBJ databases">
        <title>Draft Genome Sequences of Representative Paenibacillus Polymyxa, Bacillus cereus, Fictibacillus sp., and Brevibacillus agri Strains Isolated from Amazonian Dark Earth.</title>
        <authorList>
            <person name="Pellegrinetti T.A."/>
            <person name="Cunha I.C.M."/>
            <person name="Chaves M.G."/>
            <person name="Freitas A.S."/>
            <person name="Silva A.V.R."/>
            <person name="Tsai S.M."/>
            <person name="Mendes L.W."/>
        </authorList>
    </citation>
    <scope>NUCLEOTIDE SEQUENCE</scope>
    <source>
        <strain evidence="1">CENA-BCM004</strain>
    </source>
</reference>
<proteinExistence type="predicted"/>
<sequence>MLIKSLSGKSINSIEEWKAFSPPASQDLHWVFVPGGEHISSHIPFFIGKVKTSIPSLII</sequence>
<dbReference type="RefSeq" id="WP_290399225.1">
    <property type="nucleotide sequence ID" value="NZ_JAUHLN010000002.1"/>
</dbReference>
<comment type="caution">
    <text evidence="1">The sequence shown here is derived from an EMBL/GenBank/DDBJ whole genome shotgun (WGS) entry which is preliminary data.</text>
</comment>
<organism evidence="1 2">
    <name type="scientific">Fictibacillus terranigra</name>
    <dbReference type="NCBI Taxonomy" id="3058424"/>
    <lineage>
        <taxon>Bacteria</taxon>
        <taxon>Bacillati</taxon>
        <taxon>Bacillota</taxon>
        <taxon>Bacilli</taxon>
        <taxon>Bacillales</taxon>
        <taxon>Fictibacillaceae</taxon>
        <taxon>Fictibacillus</taxon>
    </lineage>
</organism>
<keyword evidence="2" id="KW-1185">Reference proteome</keyword>
<name>A0ABT8E596_9BACL</name>
<dbReference type="Proteomes" id="UP001168694">
    <property type="component" value="Unassembled WGS sequence"/>
</dbReference>
<evidence type="ECO:0000313" key="1">
    <source>
        <dbReference type="EMBL" id="MDN4073080.1"/>
    </source>
</evidence>
<gene>
    <name evidence="1" type="ORF">QYF49_08645</name>
</gene>
<protein>
    <submittedName>
        <fullName evidence="1">Uncharacterized protein</fullName>
    </submittedName>
</protein>
<dbReference type="EMBL" id="JAUHLN010000002">
    <property type="protein sequence ID" value="MDN4073080.1"/>
    <property type="molecule type" value="Genomic_DNA"/>
</dbReference>